<dbReference type="Gene3D" id="3.10.50.40">
    <property type="match status" value="2"/>
</dbReference>
<keyword evidence="6 7" id="KW-0413">Isomerase</keyword>
<dbReference type="HAMAP" id="MF_01183">
    <property type="entry name" value="Chaperone_SurA"/>
    <property type="match status" value="1"/>
</dbReference>
<gene>
    <name evidence="7" type="primary">surA</name>
    <name evidence="9" type="ORF">ADH67_10610</name>
</gene>
<dbReference type="PROSITE" id="PS50198">
    <property type="entry name" value="PPIC_PPIASE_2"/>
    <property type="match status" value="2"/>
</dbReference>
<dbReference type="InterPro" id="IPR023034">
    <property type="entry name" value="PPIase_SurA"/>
</dbReference>
<evidence type="ECO:0000256" key="1">
    <source>
        <dbReference type="ARBA" id="ARBA00022729"/>
    </source>
</evidence>
<protein>
    <recommendedName>
        <fullName evidence="7">Chaperone SurA</fullName>
    </recommendedName>
    <alternativeName>
        <fullName evidence="7">Peptidyl-prolyl cis-trans isomerase SurA</fullName>
        <shortName evidence="7">PPIase SurA</shortName>
        <ecNumber evidence="7">5.2.1.8</ecNumber>
    </alternativeName>
    <alternativeName>
        <fullName evidence="7">Rotamase SurA</fullName>
    </alternativeName>
</protein>
<dbReference type="Gene3D" id="1.10.4030.10">
    <property type="entry name" value="Porin chaperone SurA, peptide-binding domain"/>
    <property type="match status" value="1"/>
</dbReference>
<dbReference type="InterPro" id="IPR046357">
    <property type="entry name" value="PPIase_dom_sf"/>
</dbReference>
<evidence type="ECO:0000256" key="4">
    <source>
        <dbReference type="ARBA" id="ARBA00023110"/>
    </source>
</evidence>
<feature type="chain" id="PRO_5011322218" description="Chaperone SurA" evidence="7">
    <location>
        <begin position="23"/>
        <end position="446"/>
    </location>
</feature>
<comment type="catalytic activity">
    <reaction evidence="7">
        <text>[protein]-peptidylproline (omega=180) = [protein]-peptidylproline (omega=0)</text>
        <dbReference type="Rhea" id="RHEA:16237"/>
        <dbReference type="Rhea" id="RHEA-COMP:10747"/>
        <dbReference type="Rhea" id="RHEA-COMP:10748"/>
        <dbReference type="ChEBI" id="CHEBI:83833"/>
        <dbReference type="ChEBI" id="CHEBI:83834"/>
        <dbReference type="EC" id="5.2.1.8"/>
    </reaction>
</comment>
<dbReference type="EC" id="5.2.1.8" evidence="7"/>
<dbReference type="Pfam" id="PF09312">
    <property type="entry name" value="SurA_N"/>
    <property type="match status" value="1"/>
</dbReference>
<accession>A0A227KDR9</accession>
<evidence type="ECO:0000256" key="5">
    <source>
        <dbReference type="ARBA" id="ARBA00023186"/>
    </source>
</evidence>
<feature type="domain" description="PpiC" evidence="8">
    <location>
        <begin position="184"/>
        <end position="284"/>
    </location>
</feature>
<keyword evidence="10" id="KW-1185">Reference proteome</keyword>
<organism evidence="9 10">
    <name type="scientific">Turicimonas muris</name>
    <dbReference type="NCBI Taxonomy" id="1796652"/>
    <lineage>
        <taxon>Bacteria</taxon>
        <taxon>Pseudomonadati</taxon>
        <taxon>Pseudomonadota</taxon>
        <taxon>Betaproteobacteria</taxon>
        <taxon>Burkholderiales</taxon>
        <taxon>Sutterellaceae</taxon>
        <taxon>Turicimonas</taxon>
    </lineage>
</organism>
<dbReference type="GO" id="GO:0003755">
    <property type="term" value="F:peptidyl-prolyl cis-trans isomerase activity"/>
    <property type="evidence" value="ECO:0007669"/>
    <property type="project" value="UniProtKB-UniRule"/>
</dbReference>
<dbReference type="AlphaFoldDB" id="A0A227KDR9"/>
<evidence type="ECO:0000256" key="3">
    <source>
        <dbReference type="ARBA" id="ARBA00022764"/>
    </source>
</evidence>
<feature type="domain" description="PpiC" evidence="8">
    <location>
        <begin position="297"/>
        <end position="396"/>
    </location>
</feature>
<proteinExistence type="inferred from homology"/>
<dbReference type="EMBL" id="NHMP01000008">
    <property type="protein sequence ID" value="OXE45672.1"/>
    <property type="molecule type" value="Genomic_DNA"/>
</dbReference>
<keyword evidence="5 7" id="KW-0143">Chaperone</keyword>
<evidence type="ECO:0000313" key="9">
    <source>
        <dbReference type="EMBL" id="OXE45672.1"/>
    </source>
</evidence>
<dbReference type="Pfam" id="PF00639">
    <property type="entry name" value="Rotamase"/>
    <property type="match status" value="1"/>
</dbReference>
<dbReference type="SUPFAM" id="SSF109998">
    <property type="entry name" value="Triger factor/SurA peptide-binding domain-like"/>
    <property type="match status" value="1"/>
</dbReference>
<keyword evidence="1 7" id="KW-0732">Signal</keyword>
<dbReference type="InterPro" id="IPR015391">
    <property type="entry name" value="SurA_N"/>
</dbReference>
<keyword evidence="3 7" id="KW-0574">Periplasm</keyword>
<evidence type="ECO:0000256" key="6">
    <source>
        <dbReference type="ARBA" id="ARBA00023235"/>
    </source>
</evidence>
<reference evidence="10" key="1">
    <citation type="submission" date="2017-05" db="EMBL/GenBank/DDBJ databases">
        <title>Improved OligoMM genomes.</title>
        <authorList>
            <person name="Garzetti D."/>
        </authorList>
    </citation>
    <scope>NUCLEOTIDE SEQUENCE [LARGE SCALE GENOMIC DNA]</scope>
    <source>
        <strain evidence="10">YL45</strain>
    </source>
</reference>
<dbReference type="GO" id="GO:0051082">
    <property type="term" value="F:unfolded protein binding"/>
    <property type="evidence" value="ECO:0007669"/>
    <property type="project" value="UniProtKB-UniRule"/>
</dbReference>
<dbReference type="InterPro" id="IPR027304">
    <property type="entry name" value="Trigger_fact/SurA_dom_sf"/>
</dbReference>
<comment type="domain">
    <text evidence="7">The PPIase activity resides only in the second parvulin domain. The N-terminal region and the C-terminal tail are necessary and sufficient for the chaperone activity of SurA. The PPIase activity is dispensable for SurA to function as a chaperone. The N-terminal region and the C-terminal tail are also required for porin recognition.</text>
</comment>
<dbReference type="GO" id="GO:0030288">
    <property type="term" value="C:outer membrane-bounded periplasmic space"/>
    <property type="evidence" value="ECO:0007669"/>
    <property type="project" value="InterPro"/>
</dbReference>
<evidence type="ECO:0000259" key="8">
    <source>
        <dbReference type="PROSITE" id="PS50198"/>
    </source>
</evidence>
<keyword evidence="4 7" id="KW-0697">Rotamase</keyword>
<dbReference type="GO" id="GO:0043165">
    <property type="term" value="P:Gram-negative-bacterium-type cell outer membrane assembly"/>
    <property type="evidence" value="ECO:0007669"/>
    <property type="project" value="InterPro"/>
</dbReference>
<evidence type="ECO:0000313" key="10">
    <source>
        <dbReference type="Proteomes" id="UP000214610"/>
    </source>
</evidence>
<dbReference type="Proteomes" id="UP000214610">
    <property type="component" value="Unassembled WGS sequence"/>
</dbReference>
<comment type="function">
    <text evidence="7">Chaperone involved in the correct folding and assembly of outer membrane proteins. Recognizes specific patterns of aromatic residues and the orientation of their side chains, which are found more frequently in integral outer membrane proteins. May act in both early periplasmic and late outer membrane-associated steps of protein maturation.</text>
</comment>
<comment type="caution">
    <text evidence="9">The sequence shown here is derived from an EMBL/GenBank/DDBJ whole genome shotgun (WGS) entry which is preliminary data.</text>
</comment>
<dbReference type="Pfam" id="PF13616">
    <property type="entry name" value="Rotamase_3"/>
    <property type="match status" value="1"/>
</dbReference>
<dbReference type="PANTHER" id="PTHR47637:SF1">
    <property type="entry name" value="CHAPERONE SURA"/>
    <property type="match status" value="1"/>
</dbReference>
<evidence type="ECO:0000256" key="7">
    <source>
        <dbReference type="HAMAP-Rule" id="MF_01183"/>
    </source>
</evidence>
<dbReference type="GO" id="GO:0042277">
    <property type="term" value="F:peptide binding"/>
    <property type="evidence" value="ECO:0007669"/>
    <property type="project" value="InterPro"/>
</dbReference>
<dbReference type="GO" id="GO:0050821">
    <property type="term" value="P:protein stabilization"/>
    <property type="evidence" value="ECO:0007669"/>
    <property type="project" value="InterPro"/>
</dbReference>
<dbReference type="PANTHER" id="PTHR47637">
    <property type="entry name" value="CHAPERONE SURA"/>
    <property type="match status" value="1"/>
</dbReference>
<feature type="signal peptide" evidence="7">
    <location>
        <begin position="1"/>
        <end position="22"/>
    </location>
</feature>
<dbReference type="InterPro" id="IPR050280">
    <property type="entry name" value="OMP_Chaperone_SurA"/>
</dbReference>
<sequence length="446" mass="50487" precursor="true">MKLLSLVLSLSLAALASGPVSAQKAAKQETQPTSKIIPVDRIAAVVNNDVVTEMELQSRVHQTALNLRRQNIALPPMEALRDQILERMILERIIEQKARETGVRVDDNMLNSAIEQIAANNNMTVPQLEKRLQADGITFNNFRKEIRADLLTHRLREREVDDMVKIPESEVDQYIKDQLGPEKRRQYNLQRIVVSLPENPSGEQFEEAQRTANKVLESARKGGNFSQLAARYSRSPDAMEGGNMGWKTANTLPPPLFDALKNAKTGDIVPLRAQSGFHIYKVLGSRDPGDAAEVQSVKQTRVRQIFMRPTNVTPENVVVERMKKIKERIESGDSDFQTLARLHSADPSGTRGGDLGWIYEGDLPPELEAEINKLQKGQISEPIKTPFGYHLIQVTDRRTQQGVNERLRSQARDNLREQKINEATLDWERQLRDQAYVDKRIARPQD</sequence>
<comment type="subcellular location">
    <subcellularLocation>
        <location evidence="7">Periplasm</location>
    </subcellularLocation>
    <text evidence="7">Is capable of associating with the outer membrane.</text>
</comment>
<evidence type="ECO:0000256" key="2">
    <source>
        <dbReference type="ARBA" id="ARBA00022737"/>
    </source>
</evidence>
<keyword evidence="2 7" id="KW-0677">Repeat</keyword>
<dbReference type="InterPro" id="IPR000297">
    <property type="entry name" value="PPIase_PpiC"/>
</dbReference>
<dbReference type="GO" id="GO:0006457">
    <property type="term" value="P:protein folding"/>
    <property type="evidence" value="ECO:0007669"/>
    <property type="project" value="UniProtKB-UniRule"/>
</dbReference>
<name>A0A227KDR9_9BURK</name>
<dbReference type="SUPFAM" id="SSF54534">
    <property type="entry name" value="FKBP-like"/>
    <property type="match status" value="2"/>
</dbReference>